<evidence type="ECO:0000313" key="2">
    <source>
        <dbReference type="EMBL" id="BCR85346.1"/>
    </source>
</evidence>
<dbReference type="EMBL" id="AP024417">
    <property type="protein sequence ID" value="BCR85346.1"/>
    <property type="molecule type" value="Genomic_DNA"/>
</dbReference>
<feature type="region of interest" description="Disordered" evidence="1">
    <location>
        <begin position="29"/>
        <end position="100"/>
    </location>
</feature>
<organism evidence="2 3">
    <name type="scientific">Aspergillus chevalieri</name>
    <name type="common">Eurotium chevalieri</name>
    <dbReference type="NCBI Taxonomy" id="182096"/>
    <lineage>
        <taxon>Eukaryota</taxon>
        <taxon>Fungi</taxon>
        <taxon>Dikarya</taxon>
        <taxon>Ascomycota</taxon>
        <taxon>Pezizomycotina</taxon>
        <taxon>Eurotiomycetes</taxon>
        <taxon>Eurotiomycetidae</taxon>
        <taxon>Eurotiales</taxon>
        <taxon>Aspergillaceae</taxon>
        <taxon>Aspergillus</taxon>
        <taxon>Aspergillus subgen. Aspergillus</taxon>
    </lineage>
</organism>
<dbReference type="RefSeq" id="XP_043133868.1">
    <property type="nucleotide sequence ID" value="XM_043285147.1"/>
</dbReference>
<evidence type="ECO:0000256" key="1">
    <source>
        <dbReference type="SAM" id="MobiDB-lite"/>
    </source>
</evidence>
<feature type="compositionally biased region" description="Polar residues" evidence="1">
    <location>
        <begin position="44"/>
        <end position="100"/>
    </location>
</feature>
<dbReference type="GeneID" id="66979705"/>
<dbReference type="Proteomes" id="UP000637239">
    <property type="component" value="Chromosome 2"/>
</dbReference>
<evidence type="ECO:0000313" key="3">
    <source>
        <dbReference type="Proteomes" id="UP000637239"/>
    </source>
</evidence>
<reference evidence="2" key="2">
    <citation type="submission" date="2021-02" db="EMBL/GenBank/DDBJ databases">
        <title>Aspergillus chevalieri M1 genome sequence.</title>
        <authorList>
            <person name="Kadooka C."/>
            <person name="Mori K."/>
            <person name="Futagami T."/>
        </authorList>
    </citation>
    <scope>NUCLEOTIDE SEQUENCE</scope>
    <source>
        <strain evidence="2">M1</strain>
    </source>
</reference>
<accession>A0A7R7VIJ3</accession>
<sequence length="382" mass="43004">MTRSNEGLRHNLRQRFNRVRDKFRNFLKDTSTHLPPHAQADRSLATNPAPASQHATATATSLPLNQASNAPGELSNTGNDEAQTQAGQDTFHGNSTEQNSTTDQLAVGHDIGNVIVSSDLWSAAYREAVENLRQEIDIATLEGKNAAQLFRELHETEQEATRESAFSRGLRHLRLVQVPLERIKLALDLASPMTNLEPTAATVFGVLRSVTAIAISFATADLDFAKQIGEMLEQIPYIDECDTLGQKAGREDIHKALVLVYEKILEFYKVALEILSKKGVKLMMKMVWETDRLPNIVQDFLRYSDTLRKLIDKATFEIVEDIKSMLYDQQIAGWLGEDKISRQSQYHESLQDLRADQACEFLLKHTNFTNWYEGSDSQQLTS</sequence>
<keyword evidence="3" id="KW-1185">Reference proteome</keyword>
<dbReference type="KEGG" id="ache:ACHE_20804S"/>
<proteinExistence type="predicted"/>
<reference evidence="2" key="1">
    <citation type="submission" date="2021-01" db="EMBL/GenBank/DDBJ databases">
        <authorList>
            <consortium name="Aspergillus chevalieri M1 genome sequencing consortium"/>
            <person name="Kazuki M."/>
            <person name="Futagami T."/>
        </authorList>
    </citation>
    <scope>NUCLEOTIDE SEQUENCE</scope>
    <source>
        <strain evidence="2">M1</strain>
    </source>
</reference>
<dbReference type="AlphaFoldDB" id="A0A7R7VIJ3"/>
<gene>
    <name evidence="2" type="ORF">ACHE_20804S</name>
</gene>
<name>A0A7R7VIJ3_ASPCH</name>
<protein>
    <submittedName>
        <fullName evidence="2">Uncharacterized protein</fullName>
    </submittedName>
</protein>